<dbReference type="Pfam" id="PF00356">
    <property type="entry name" value="LacI"/>
    <property type="match status" value="1"/>
</dbReference>
<dbReference type="PANTHER" id="PTHR30146">
    <property type="entry name" value="LACI-RELATED TRANSCRIPTIONAL REPRESSOR"/>
    <property type="match status" value="1"/>
</dbReference>
<dbReference type="PROSITE" id="PS00356">
    <property type="entry name" value="HTH_LACI_1"/>
    <property type="match status" value="1"/>
</dbReference>
<dbReference type="EMBL" id="SOAM01000004">
    <property type="protein sequence ID" value="TDS74843.1"/>
    <property type="molecule type" value="Genomic_DNA"/>
</dbReference>
<dbReference type="InterPro" id="IPR046335">
    <property type="entry name" value="LacI/GalR-like_sensor"/>
</dbReference>
<keyword evidence="3" id="KW-0238">DNA-binding</keyword>
<dbReference type="Gene3D" id="3.40.50.2300">
    <property type="match status" value="2"/>
</dbReference>
<dbReference type="SUPFAM" id="SSF53822">
    <property type="entry name" value="Periplasmic binding protein-like I"/>
    <property type="match status" value="1"/>
</dbReference>
<dbReference type="SUPFAM" id="SSF47413">
    <property type="entry name" value="lambda repressor-like DNA-binding domains"/>
    <property type="match status" value="1"/>
</dbReference>
<organism evidence="6 7">
    <name type="scientific">Amnibacterium kyonggiense</name>
    <dbReference type="NCBI Taxonomy" id="595671"/>
    <lineage>
        <taxon>Bacteria</taxon>
        <taxon>Bacillati</taxon>
        <taxon>Actinomycetota</taxon>
        <taxon>Actinomycetes</taxon>
        <taxon>Micrococcales</taxon>
        <taxon>Microbacteriaceae</taxon>
        <taxon>Amnibacterium</taxon>
    </lineage>
</organism>
<dbReference type="GO" id="GO:0000976">
    <property type="term" value="F:transcription cis-regulatory region binding"/>
    <property type="evidence" value="ECO:0007669"/>
    <property type="project" value="TreeGrafter"/>
</dbReference>
<dbReference type="InterPro" id="IPR010982">
    <property type="entry name" value="Lambda_DNA-bd_dom_sf"/>
</dbReference>
<comment type="caution">
    <text evidence="6">The sequence shown here is derived from an EMBL/GenBank/DDBJ whole genome shotgun (WGS) entry which is preliminary data.</text>
</comment>
<dbReference type="CDD" id="cd01392">
    <property type="entry name" value="HTH_LacI"/>
    <property type="match status" value="1"/>
</dbReference>
<dbReference type="SMART" id="SM00354">
    <property type="entry name" value="HTH_LACI"/>
    <property type="match status" value="1"/>
</dbReference>
<evidence type="ECO:0000256" key="1">
    <source>
        <dbReference type="ARBA" id="ARBA00022491"/>
    </source>
</evidence>
<dbReference type="InterPro" id="IPR028082">
    <property type="entry name" value="Peripla_BP_I"/>
</dbReference>
<evidence type="ECO:0000256" key="4">
    <source>
        <dbReference type="ARBA" id="ARBA00023163"/>
    </source>
</evidence>
<dbReference type="RefSeq" id="WP_162850909.1">
    <property type="nucleotide sequence ID" value="NZ_SOAM01000004.1"/>
</dbReference>
<dbReference type="PANTHER" id="PTHR30146:SF148">
    <property type="entry name" value="HTH-TYPE TRANSCRIPTIONAL REPRESSOR PURR-RELATED"/>
    <property type="match status" value="1"/>
</dbReference>
<accession>A0A4R7FFE2</accession>
<keyword evidence="1" id="KW-0678">Repressor</keyword>
<keyword evidence="7" id="KW-1185">Reference proteome</keyword>
<evidence type="ECO:0000313" key="7">
    <source>
        <dbReference type="Proteomes" id="UP000295344"/>
    </source>
</evidence>
<dbReference type="GO" id="GO:0003700">
    <property type="term" value="F:DNA-binding transcription factor activity"/>
    <property type="evidence" value="ECO:0007669"/>
    <property type="project" value="TreeGrafter"/>
</dbReference>
<reference evidence="6 7" key="1">
    <citation type="submission" date="2019-03" db="EMBL/GenBank/DDBJ databases">
        <title>Genomic Encyclopedia of Archaeal and Bacterial Type Strains, Phase II (KMG-II): from individual species to whole genera.</title>
        <authorList>
            <person name="Goeker M."/>
        </authorList>
    </citation>
    <scope>NUCLEOTIDE SEQUENCE [LARGE SCALE GENOMIC DNA]</scope>
    <source>
        <strain evidence="6 7">DSM 24782</strain>
    </source>
</reference>
<gene>
    <name evidence="6" type="ORF">CLV52_3365</name>
</gene>
<proteinExistence type="predicted"/>
<feature type="domain" description="HTH lacI-type" evidence="5">
    <location>
        <begin position="5"/>
        <end position="59"/>
    </location>
</feature>
<dbReference type="PROSITE" id="PS50932">
    <property type="entry name" value="HTH_LACI_2"/>
    <property type="match status" value="1"/>
</dbReference>
<dbReference type="CDD" id="cd06267">
    <property type="entry name" value="PBP1_LacI_sugar_binding-like"/>
    <property type="match status" value="1"/>
</dbReference>
<name>A0A4R7FFE2_9MICO</name>
<evidence type="ECO:0000256" key="3">
    <source>
        <dbReference type="ARBA" id="ARBA00023125"/>
    </source>
</evidence>
<dbReference type="Pfam" id="PF13377">
    <property type="entry name" value="Peripla_BP_3"/>
    <property type="match status" value="1"/>
</dbReference>
<dbReference type="Gene3D" id="1.10.260.40">
    <property type="entry name" value="lambda repressor-like DNA-binding domains"/>
    <property type="match status" value="1"/>
</dbReference>
<keyword evidence="4" id="KW-0804">Transcription</keyword>
<evidence type="ECO:0000313" key="6">
    <source>
        <dbReference type="EMBL" id="TDS74843.1"/>
    </source>
</evidence>
<keyword evidence="2" id="KW-0805">Transcription regulation</keyword>
<dbReference type="AlphaFoldDB" id="A0A4R7FFE2"/>
<sequence length="335" mass="35296">MIRARRIADVAAVAGVSPTTVSHALSGKRAVSEATRERIMRAIEELDYRPNLVASGLRKQRTHTIALLVADIANPYYPAVARGVHDVVNADGYVILIGNTDGDGDAERSLAREMLARGVDGLIIQPMSSKPAELRSIVGPSFPLVVVSEVDQTMYADAVGTDDAVGIGAAVRHLAEAGIRDVGFISGPELQAPGPGPVRLAAFQAASSALGLPVRDDWIVHTTFTRDGGFSAGAALLALDERPRALLCANDLIAIGVLDAARAARLRVPEDLAVVGFDDIETADLVSPRLTTVMNPAADLGAACARALLRRIELGPDAPYERTTLHTRLVLRASA</sequence>
<dbReference type="Proteomes" id="UP000295344">
    <property type="component" value="Unassembled WGS sequence"/>
</dbReference>
<evidence type="ECO:0000256" key="2">
    <source>
        <dbReference type="ARBA" id="ARBA00023015"/>
    </source>
</evidence>
<evidence type="ECO:0000259" key="5">
    <source>
        <dbReference type="PROSITE" id="PS50932"/>
    </source>
</evidence>
<dbReference type="InterPro" id="IPR000843">
    <property type="entry name" value="HTH_LacI"/>
</dbReference>
<protein>
    <submittedName>
        <fullName evidence="6">LacI family transcriptional regulator</fullName>
    </submittedName>
</protein>